<keyword evidence="3" id="KW-1185">Reference proteome</keyword>
<comment type="caution">
    <text evidence="2">The sequence shown here is derived from an EMBL/GenBank/DDBJ whole genome shotgun (WGS) entry which is preliminary data.</text>
</comment>
<evidence type="ECO:0000313" key="3">
    <source>
        <dbReference type="Proteomes" id="UP001215598"/>
    </source>
</evidence>
<dbReference type="Proteomes" id="UP001215598">
    <property type="component" value="Unassembled WGS sequence"/>
</dbReference>
<organism evidence="2 3">
    <name type="scientific">Mycena metata</name>
    <dbReference type="NCBI Taxonomy" id="1033252"/>
    <lineage>
        <taxon>Eukaryota</taxon>
        <taxon>Fungi</taxon>
        <taxon>Dikarya</taxon>
        <taxon>Basidiomycota</taxon>
        <taxon>Agaricomycotina</taxon>
        <taxon>Agaricomycetes</taxon>
        <taxon>Agaricomycetidae</taxon>
        <taxon>Agaricales</taxon>
        <taxon>Marasmiineae</taxon>
        <taxon>Mycenaceae</taxon>
        <taxon>Mycena</taxon>
    </lineage>
</organism>
<keyword evidence="1" id="KW-0732">Signal</keyword>
<protein>
    <submittedName>
        <fullName evidence="2">Uncharacterized protein</fullName>
    </submittedName>
</protein>
<reference evidence="2" key="1">
    <citation type="submission" date="2023-03" db="EMBL/GenBank/DDBJ databases">
        <title>Massive genome expansion in bonnet fungi (Mycena s.s.) driven by repeated elements and novel gene families across ecological guilds.</title>
        <authorList>
            <consortium name="Lawrence Berkeley National Laboratory"/>
            <person name="Harder C.B."/>
            <person name="Miyauchi S."/>
            <person name="Viragh M."/>
            <person name="Kuo A."/>
            <person name="Thoen E."/>
            <person name="Andreopoulos B."/>
            <person name="Lu D."/>
            <person name="Skrede I."/>
            <person name="Drula E."/>
            <person name="Henrissat B."/>
            <person name="Morin E."/>
            <person name="Kohler A."/>
            <person name="Barry K."/>
            <person name="LaButti K."/>
            <person name="Morin E."/>
            <person name="Salamov A."/>
            <person name="Lipzen A."/>
            <person name="Mereny Z."/>
            <person name="Hegedus B."/>
            <person name="Baldrian P."/>
            <person name="Stursova M."/>
            <person name="Weitz H."/>
            <person name="Taylor A."/>
            <person name="Grigoriev I.V."/>
            <person name="Nagy L.G."/>
            <person name="Martin F."/>
            <person name="Kauserud H."/>
        </authorList>
    </citation>
    <scope>NUCLEOTIDE SEQUENCE</scope>
    <source>
        <strain evidence="2">CBHHK182m</strain>
    </source>
</reference>
<evidence type="ECO:0000256" key="1">
    <source>
        <dbReference type="SAM" id="SignalP"/>
    </source>
</evidence>
<sequence length="107" mass="11581">MNFNHILAFLLSVTAGLIAARNTTTLSAPHNIGRSTETCGNPVDALSYNRLLAGTGEYLYLADVAMTQSTICAGWDLQTVTALVFPPRKSLVSLDRHSINLRSYLAL</sequence>
<gene>
    <name evidence="2" type="ORF">B0H16DRAFT_1731555</name>
</gene>
<proteinExistence type="predicted"/>
<dbReference type="EMBL" id="JARKIB010000129">
    <property type="protein sequence ID" value="KAJ7735050.1"/>
    <property type="molecule type" value="Genomic_DNA"/>
</dbReference>
<evidence type="ECO:0000313" key="2">
    <source>
        <dbReference type="EMBL" id="KAJ7735050.1"/>
    </source>
</evidence>
<feature type="chain" id="PRO_5042196737" evidence="1">
    <location>
        <begin position="21"/>
        <end position="107"/>
    </location>
</feature>
<name>A0AAD7I4P5_9AGAR</name>
<dbReference type="AlphaFoldDB" id="A0AAD7I4P5"/>
<feature type="signal peptide" evidence="1">
    <location>
        <begin position="1"/>
        <end position="20"/>
    </location>
</feature>
<accession>A0AAD7I4P5</accession>